<organism evidence="3 4">
    <name type="scientific">Microbacterium hominis</name>
    <dbReference type="NCBI Taxonomy" id="162426"/>
    <lineage>
        <taxon>Bacteria</taxon>
        <taxon>Bacillati</taxon>
        <taxon>Actinomycetota</taxon>
        <taxon>Actinomycetes</taxon>
        <taxon>Micrococcales</taxon>
        <taxon>Microbacteriaceae</taxon>
        <taxon>Microbacterium</taxon>
    </lineage>
</organism>
<name>A0A7D4TEW2_9MICO</name>
<dbReference type="SUPFAM" id="SSF51338">
    <property type="entry name" value="Composite domain of metallo-dependent hydrolases"/>
    <property type="match status" value="2"/>
</dbReference>
<dbReference type="Gene3D" id="3.20.20.140">
    <property type="entry name" value="Metal-dependent hydrolases"/>
    <property type="match status" value="1"/>
</dbReference>
<dbReference type="Pfam" id="PF01979">
    <property type="entry name" value="Amidohydro_1"/>
    <property type="match status" value="1"/>
</dbReference>
<dbReference type="InterPro" id="IPR032466">
    <property type="entry name" value="Metal_Hydrolase"/>
</dbReference>
<dbReference type="PANTHER" id="PTHR43794">
    <property type="entry name" value="AMINOHYDROLASE SSNA-RELATED"/>
    <property type="match status" value="1"/>
</dbReference>
<proteinExistence type="predicted"/>
<accession>A0A7D4TEW2</accession>
<sequence length="438" mass="46363">MVAVKRVVGCRVADPDVEGLVDILIEAGRIREILPASGSPAGAGDLDACGMVAVPGLTNAHTHTPLSLMKGAAEDVSVDDWFNKRVWPMEMNLTPERVKIGARLACAEMLLGGVTGFADHYFFADQIAAAAQELGIRANIAPTFFSEAGGASRERAFDQTRAIVEMDSRLVTASVGPHAPYTVGDDDLRLASDLARSLGVRIHIHAAENMQQTESSLERLGCTPMTVLERTGILDAGVLIAHGGGIVASDREVLEPAAERVSVACCPKVYFKHDIDPITPVRLLHEWGISVGAGTDGAAGGNTLDVWEAMRWTALAQKRQEHDPLFLPVSDAFALGTRGGATAASHSNAGVLRAGAVADIVLVDVSGPHCQPIHDLTATLVYSVRASDVHSVIVDGELVVRARQLCNAELAEIVEEARATAPELVKIRPGEAVQHYAP</sequence>
<dbReference type="PANTHER" id="PTHR43794:SF11">
    <property type="entry name" value="AMIDOHYDROLASE-RELATED DOMAIN-CONTAINING PROTEIN"/>
    <property type="match status" value="1"/>
</dbReference>
<dbReference type="Gene3D" id="2.30.40.10">
    <property type="entry name" value="Urease, subunit C, domain 1"/>
    <property type="match status" value="1"/>
</dbReference>
<evidence type="ECO:0000259" key="2">
    <source>
        <dbReference type="Pfam" id="PF01979"/>
    </source>
</evidence>
<dbReference type="InterPro" id="IPR006680">
    <property type="entry name" value="Amidohydro-rel"/>
</dbReference>
<evidence type="ECO:0000313" key="4">
    <source>
        <dbReference type="Proteomes" id="UP000502498"/>
    </source>
</evidence>
<dbReference type="RefSeq" id="WP_172988621.1">
    <property type="nucleotide sequence ID" value="NZ_CP054038.1"/>
</dbReference>
<evidence type="ECO:0000256" key="1">
    <source>
        <dbReference type="ARBA" id="ARBA00022801"/>
    </source>
</evidence>
<dbReference type="GO" id="GO:0016810">
    <property type="term" value="F:hydrolase activity, acting on carbon-nitrogen (but not peptide) bonds"/>
    <property type="evidence" value="ECO:0007669"/>
    <property type="project" value="InterPro"/>
</dbReference>
<gene>
    <name evidence="3" type="ORF">HQM25_01720</name>
</gene>
<dbReference type="InterPro" id="IPR011059">
    <property type="entry name" value="Metal-dep_hydrolase_composite"/>
</dbReference>
<keyword evidence="1 3" id="KW-0378">Hydrolase</keyword>
<protein>
    <submittedName>
        <fullName evidence="3">Amidohydrolase family protein</fullName>
    </submittedName>
</protein>
<dbReference type="Proteomes" id="UP000502498">
    <property type="component" value="Chromosome"/>
</dbReference>
<dbReference type="EMBL" id="CP054038">
    <property type="protein sequence ID" value="QKJ18241.1"/>
    <property type="molecule type" value="Genomic_DNA"/>
</dbReference>
<dbReference type="SUPFAM" id="SSF51556">
    <property type="entry name" value="Metallo-dependent hydrolases"/>
    <property type="match status" value="1"/>
</dbReference>
<evidence type="ECO:0000313" key="3">
    <source>
        <dbReference type="EMBL" id="QKJ18241.1"/>
    </source>
</evidence>
<dbReference type="AlphaFoldDB" id="A0A7D4TEW2"/>
<dbReference type="InterPro" id="IPR050287">
    <property type="entry name" value="MTA/SAH_deaminase"/>
</dbReference>
<reference evidence="3 4" key="1">
    <citation type="submission" date="2020-05" db="EMBL/GenBank/DDBJ databases">
        <title>Strain PA2F3 complete genome.</title>
        <authorList>
            <person name="Kim Y.-S."/>
            <person name="Kim S.-J."/>
            <person name="Jung H.-k."/>
            <person name="Kim S.-E."/>
            <person name="Kim K.-H."/>
        </authorList>
    </citation>
    <scope>NUCLEOTIDE SEQUENCE [LARGE SCALE GENOMIC DNA]</scope>
    <source>
        <strain evidence="3 4">PA2F3</strain>
    </source>
</reference>
<feature type="domain" description="Amidohydrolase-related" evidence="2">
    <location>
        <begin position="53"/>
        <end position="399"/>
    </location>
</feature>